<accession>A0ABN3QWZ7</accession>
<comment type="caution">
    <text evidence="2">The sequence shown here is derived from an EMBL/GenBank/DDBJ whole genome shotgun (WGS) entry which is preliminary data.</text>
</comment>
<dbReference type="Proteomes" id="UP001500151">
    <property type="component" value="Unassembled WGS sequence"/>
</dbReference>
<reference evidence="2 3" key="1">
    <citation type="journal article" date="2019" name="Int. J. Syst. Evol. Microbiol.">
        <title>The Global Catalogue of Microorganisms (GCM) 10K type strain sequencing project: providing services to taxonomists for standard genome sequencing and annotation.</title>
        <authorList>
            <consortium name="The Broad Institute Genomics Platform"/>
            <consortium name="The Broad Institute Genome Sequencing Center for Infectious Disease"/>
            <person name="Wu L."/>
            <person name="Ma J."/>
        </authorList>
    </citation>
    <scope>NUCLEOTIDE SEQUENCE [LARGE SCALE GENOMIC DNA]</scope>
    <source>
        <strain evidence="2 3">JCM 4524</strain>
    </source>
</reference>
<keyword evidence="3" id="KW-1185">Reference proteome</keyword>
<evidence type="ECO:0000313" key="3">
    <source>
        <dbReference type="Proteomes" id="UP001500151"/>
    </source>
</evidence>
<dbReference type="EMBL" id="BAAASJ010000033">
    <property type="protein sequence ID" value="GAA2637507.1"/>
    <property type="molecule type" value="Genomic_DNA"/>
</dbReference>
<gene>
    <name evidence="2" type="ORF">GCM10010307_35130</name>
</gene>
<protein>
    <submittedName>
        <fullName evidence="2">Uncharacterized protein</fullName>
    </submittedName>
</protein>
<proteinExistence type="predicted"/>
<evidence type="ECO:0000256" key="1">
    <source>
        <dbReference type="SAM" id="MobiDB-lite"/>
    </source>
</evidence>
<evidence type="ECO:0000313" key="2">
    <source>
        <dbReference type="EMBL" id="GAA2637507.1"/>
    </source>
</evidence>
<sequence>MLHAALTPGFAGDAADPVAGSSSGNRRISTQYPRPATVPTTAHVPHSHYVPNPSMIPPAISGATRLATGQADA</sequence>
<name>A0ABN3QWZ7_9ACTN</name>
<feature type="region of interest" description="Disordered" evidence="1">
    <location>
        <begin position="1"/>
        <end position="73"/>
    </location>
</feature>
<feature type="compositionally biased region" description="Polar residues" evidence="1">
    <location>
        <begin position="20"/>
        <end position="32"/>
    </location>
</feature>
<organism evidence="2 3">
    <name type="scientific">Streptomyces vastus</name>
    <dbReference type="NCBI Taxonomy" id="285451"/>
    <lineage>
        <taxon>Bacteria</taxon>
        <taxon>Bacillati</taxon>
        <taxon>Actinomycetota</taxon>
        <taxon>Actinomycetes</taxon>
        <taxon>Kitasatosporales</taxon>
        <taxon>Streptomycetaceae</taxon>
        <taxon>Streptomyces</taxon>
    </lineage>
</organism>